<dbReference type="GO" id="GO:0017004">
    <property type="term" value="P:cytochrome complex assembly"/>
    <property type="evidence" value="ECO:0007669"/>
    <property type="project" value="UniProtKB-KW"/>
</dbReference>
<evidence type="ECO:0000313" key="9">
    <source>
        <dbReference type="EMBL" id="MBD3847339.1"/>
    </source>
</evidence>
<reference evidence="9" key="1">
    <citation type="submission" date="2020-09" db="EMBL/GenBank/DDBJ databases">
        <title>Bosea spartocytisi sp. nov. a root nodule endophyte of Spartocytisus supranubius in the high mountain ecosystem fo the Teide National Park (Canary Islands, Spain).</title>
        <authorList>
            <person name="Pulido-Suarez L."/>
            <person name="Peix A."/>
            <person name="Igual J.M."/>
            <person name="Socas-Perez N."/>
            <person name="Velazquez E."/>
            <person name="Flores-Felix J.D."/>
            <person name="Leon-Barrios M."/>
        </authorList>
    </citation>
    <scope>NUCLEOTIDE SEQUENCE</scope>
    <source>
        <strain evidence="9">SSUT16</strain>
    </source>
</reference>
<keyword evidence="10" id="KW-1185">Reference proteome</keyword>
<feature type="domain" description="Cytochrome C biogenesis protein transmembrane" evidence="8">
    <location>
        <begin position="36"/>
        <end position="252"/>
    </location>
</feature>
<comment type="subcellular location">
    <subcellularLocation>
        <location evidence="1">Membrane</location>
        <topology evidence="1">Multi-pass membrane protein</topology>
    </subcellularLocation>
</comment>
<dbReference type="Proteomes" id="UP000619295">
    <property type="component" value="Unassembled WGS sequence"/>
</dbReference>
<evidence type="ECO:0000256" key="3">
    <source>
        <dbReference type="ARBA" id="ARBA00022692"/>
    </source>
</evidence>
<keyword evidence="4" id="KW-0201">Cytochrome c-type biogenesis</keyword>
<dbReference type="Pfam" id="PF02683">
    <property type="entry name" value="DsbD_TM"/>
    <property type="match status" value="1"/>
</dbReference>
<evidence type="ECO:0000256" key="6">
    <source>
        <dbReference type="ARBA" id="ARBA00023136"/>
    </source>
</evidence>
<evidence type="ECO:0000256" key="5">
    <source>
        <dbReference type="ARBA" id="ARBA00022989"/>
    </source>
</evidence>
<dbReference type="PANTHER" id="PTHR31272">
    <property type="entry name" value="CYTOCHROME C-TYPE BIOGENESIS PROTEIN HI_1454-RELATED"/>
    <property type="match status" value="1"/>
</dbReference>
<feature type="transmembrane region" description="Helical" evidence="7">
    <location>
        <begin position="162"/>
        <end position="184"/>
    </location>
</feature>
<evidence type="ECO:0000256" key="2">
    <source>
        <dbReference type="ARBA" id="ARBA00006143"/>
    </source>
</evidence>
<evidence type="ECO:0000256" key="4">
    <source>
        <dbReference type="ARBA" id="ARBA00022748"/>
    </source>
</evidence>
<evidence type="ECO:0000256" key="1">
    <source>
        <dbReference type="ARBA" id="ARBA00004141"/>
    </source>
</evidence>
<dbReference type="AlphaFoldDB" id="A0A927EEM7"/>
<dbReference type="InterPro" id="IPR003834">
    <property type="entry name" value="Cyt_c_assmbl_TM_dom"/>
</dbReference>
<dbReference type="PANTHER" id="PTHR31272:SF4">
    <property type="entry name" value="CYTOCHROME C-TYPE BIOGENESIS PROTEIN HI_1454-RELATED"/>
    <property type="match status" value="1"/>
</dbReference>
<feature type="transmembrane region" description="Helical" evidence="7">
    <location>
        <begin position="238"/>
        <end position="263"/>
    </location>
</feature>
<dbReference type="GO" id="GO:0016020">
    <property type="term" value="C:membrane"/>
    <property type="evidence" value="ECO:0007669"/>
    <property type="project" value="UniProtKB-SubCell"/>
</dbReference>
<comment type="similarity">
    <text evidence="2">Belongs to the DsbD family.</text>
</comment>
<proteinExistence type="inferred from homology"/>
<dbReference type="EMBL" id="JACXWY010000010">
    <property type="protein sequence ID" value="MBD3847339.1"/>
    <property type="molecule type" value="Genomic_DNA"/>
</dbReference>
<comment type="caution">
    <text evidence="9">The sequence shown here is derived from an EMBL/GenBank/DDBJ whole genome shotgun (WGS) entry which is preliminary data.</text>
</comment>
<keyword evidence="3 7" id="KW-0812">Transmembrane</keyword>
<evidence type="ECO:0000256" key="7">
    <source>
        <dbReference type="SAM" id="Phobius"/>
    </source>
</evidence>
<gene>
    <name evidence="9" type="ORF">IED13_16660</name>
</gene>
<name>A0A927EEM7_9HYPH</name>
<dbReference type="InterPro" id="IPR051790">
    <property type="entry name" value="Cytochrome_c-biogenesis_DsbD"/>
</dbReference>
<organism evidence="9 10">
    <name type="scientific">Bosea spartocytisi</name>
    <dbReference type="NCBI Taxonomy" id="2773451"/>
    <lineage>
        <taxon>Bacteria</taxon>
        <taxon>Pseudomonadati</taxon>
        <taxon>Pseudomonadota</taxon>
        <taxon>Alphaproteobacteria</taxon>
        <taxon>Hyphomicrobiales</taxon>
        <taxon>Boseaceae</taxon>
        <taxon>Bosea</taxon>
    </lineage>
</organism>
<sequence length="273" mass="28217">MGFAGADLRDLPTCPHAVRARKSGRAAVSEIGNIGVLTALAAGAISFLSPCVLPLVPGYISFIAGNAVETGPAGSRVARRLSTLFLSVSFVLGFSTVFVILGAGATALGDAFRSYRYEAGLVGGVIVIVFGIFTTGLVRFAWLERELRLEGPARGGHSVGAYLLGVAFGFGWTPCIGPVLGAILTVSAASATALDGVALLSLYSLGLGLPFLLAALFAEGFAARLRRLRRIGRALQVLAGLVMIAIGLAMLSGHLSTLAFWLLDRFPILATIG</sequence>
<feature type="transmembrane region" description="Helical" evidence="7">
    <location>
        <begin position="196"/>
        <end position="217"/>
    </location>
</feature>
<keyword evidence="6 7" id="KW-0472">Membrane</keyword>
<evidence type="ECO:0000313" key="10">
    <source>
        <dbReference type="Proteomes" id="UP000619295"/>
    </source>
</evidence>
<keyword evidence="5 7" id="KW-1133">Transmembrane helix</keyword>
<evidence type="ECO:0000259" key="8">
    <source>
        <dbReference type="Pfam" id="PF02683"/>
    </source>
</evidence>
<feature type="transmembrane region" description="Helical" evidence="7">
    <location>
        <begin position="84"/>
        <end position="108"/>
    </location>
</feature>
<accession>A0A927EEM7</accession>
<protein>
    <submittedName>
        <fullName evidence="9">Sulfite exporter TauE/SafE family protein</fullName>
    </submittedName>
</protein>
<feature type="transmembrane region" description="Helical" evidence="7">
    <location>
        <begin position="120"/>
        <end position="142"/>
    </location>
</feature>